<gene>
    <name evidence="2" type="ORF">EV190_12741</name>
</gene>
<organism evidence="2 3">
    <name type="scientific">Actinorugispora endophytica</name>
    <dbReference type="NCBI Taxonomy" id="1605990"/>
    <lineage>
        <taxon>Bacteria</taxon>
        <taxon>Bacillati</taxon>
        <taxon>Actinomycetota</taxon>
        <taxon>Actinomycetes</taxon>
        <taxon>Streptosporangiales</taxon>
        <taxon>Nocardiopsidaceae</taxon>
        <taxon>Actinorugispora</taxon>
    </lineage>
</organism>
<dbReference type="AlphaFoldDB" id="A0A4R6UHV9"/>
<evidence type="ECO:0000259" key="1">
    <source>
        <dbReference type="PROSITE" id="PS51729"/>
    </source>
</evidence>
<dbReference type="EMBL" id="SNYN01000027">
    <property type="protein sequence ID" value="TDQ45982.1"/>
    <property type="molecule type" value="Genomic_DNA"/>
</dbReference>
<sequence>MDVTVTDAPGNKRYEARTGKGELAGFAEYTLTDELIVFTHTVVDPAFEGKGVGGTLVRGALDDVRPRGLAVLPLCPFVKGWIQRHPEYTDLVYQARESRVTD</sequence>
<dbReference type="PROSITE" id="PS51729">
    <property type="entry name" value="GNAT_YJDJ"/>
    <property type="match status" value="1"/>
</dbReference>
<feature type="domain" description="N-acetyltransferase" evidence="1">
    <location>
        <begin position="6"/>
        <end position="93"/>
    </location>
</feature>
<dbReference type="SUPFAM" id="SSF55729">
    <property type="entry name" value="Acyl-CoA N-acyltransferases (Nat)"/>
    <property type="match status" value="1"/>
</dbReference>
<dbReference type="Gene3D" id="3.40.630.30">
    <property type="match status" value="1"/>
</dbReference>
<reference evidence="2 3" key="1">
    <citation type="submission" date="2019-03" db="EMBL/GenBank/DDBJ databases">
        <title>Genomic Encyclopedia of Type Strains, Phase IV (KMG-IV): sequencing the most valuable type-strain genomes for metagenomic binning, comparative biology and taxonomic classification.</title>
        <authorList>
            <person name="Goeker M."/>
        </authorList>
    </citation>
    <scope>NUCLEOTIDE SEQUENCE [LARGE SCALE GENOMIC DNA]</scope>
    <source>
        <strain evidence="2 3">DSM 46770</strain>
    </source>
</reference>
<dbReference type="Proteomes" id="UP000295281">
    <property type="component" value="Unassembled WGS sequence"/>
</dbReference>
<protein>
    <recommendedName>
        <fullName evidence="1">N-acetyltransferase domain-containing protein</fullName>
    </recommendedName>
</protein>
<dbReference type="InterPro" id="IPR016181">
    <property type="entry name" value="Acyl_CoA_acyltransferase"/>
</dbReference>
<name>A0A4R6UHV9_9ACTN</name>
<dbReference type="PANTHER" id="PTHR31435:SF10">
    <property type="entry name" value="BSR4717 PROTEIN"/>
    <property type="match status" value="1"/>
</dbReference>
<dbReference type="RefSeq" id="WP_394345543.1">
    <property type="nucleotide sequence ID" value="NZ_SNYN01000027.1"/>
</dbReference>
<dbReference type="Pfam" id="PF14542">
    <property type="entry name" value="Acetyltransf_CG"/>
    <property type="match status" value="1"/>
</dbReference>
<dbReference type="InterPro" id="IPR045057">
    <property type="entry name" value="Gcn5-rel_NAT"/>
</dbReference>
<accession>A0A4R6UHV9</accession>
<dbReference type="CDD" id="cd04301">
    <property type="entry name" value="NAT_SF"/>
    <property type="match status" value="1"/>
</dbReference>
<dbReference type="PANTHER" id="PTHR31435">
    <property type="entry name" value="PROTEIN NATD1"/>
    <property type="match status" value="1"/>
</dbReference>
<evidence type="ECO:0000313" key="3">
    <source>
        <dbReference type="Proteomes" id="UP000295281"/>
    </source>
</evidence>
<evidence type="ECO:0000313" key="2">
    <source>
        <dbReference type="EMBL" id="TDQ45982.1"/>
    </source>
</evidence>
<dbReference type="InterPro" id="IPR031165">
    <property type="entry name" value="GNAT_YJDJ"/>
</dbReference>
<proteinExistence type="predicted"/>
<keyword evidence="3" id="KW-1185">Reference proteome</keyword>
<comment type="caution">
    <text evidence="2">The sequence shown here is derived from an EMBL/GenBank/DDBJ whole genome shotgun (WGS) entry which is preliminary data.</text>
</comment>